<name>A0A2P4X182_9STRA</name>
<protein>
    <recommendedName>
        <fullName evidence="3">Sfi1 spindle body domain-containing protein</fullName>
    </recommendedName>
</protein>
<gene>
    <name evidence="1" type="ORF">PHPALM_31982</name>
</gene>
<sequence length="865" mass="103969">MASQGSDLPASPSSLLLAAHHDRYALLLRVFLAWKERVQMRRGRRNRWSLGVMQRYDSDERNVAVIVRIRSAHAIRRWRRFVRLKKGRDVLLQRAYFFLYYCLLKWSLNQLGRHALIKKREHAMVITIVKVNRQRLLIKTMQLWRLRLRLHQTLTIWRSYVRQRQHRSLLYRPIVNAVTQKTHRRLLQLAFNAWEKEHTRHRAQHMLIRVVDRHVYKSVCERAWSKWKTQVRQLVQLDAFERGFQERRLRRVWTAWSVWTRKKEHREQQRRRAVRVYYLSLLRKGFSGLQTWRTHQQVTLNRVETMLDAADVRIISSVFSRWNHLVSERKLKALKSVHAFVHYKSRLLRRVWLKGFRFYISEALTKKKLTLLAKEHHHKHIIRQSFLLWKDAWQAECDREESLDKMLLSFVVKKGLSVKACVLENWFEYARAKAARRAVSSQVRGQAQQRTVQRHLSRWATYVSVLRWEKITCTRADQHYKKVMWRKCFERWRYNAIRRQHYRKKTCAALIHWKLTLERRTFDGWKQYLHAKRMKQLRIHEALEFRHEQFVRDGLRRWMTAALHLQEQREQQVTRTQASYTTNIWRKVAAIARHWRYLVIRRRAINGEQQNLKQPRDVPRRMPDDVYWQSKYRYQENTQHATLPQPPAVNFRQTNVLLDDENGSNWTKQGSPLSEFVLLPRNRPQPRRPVEVLLFSQEAETFPVLNEHSSAHEALRCGFDFPAEPFAPLCPPQDTKANPPNSHWKPPPSITMNLRERRKCPVLSTTTSVTPRKGNDLLLPNATARQLDALERQLLALSHRKREWKASQRQIEALRDDADANPRLLSKLRAMEEQHAAHTKQWFQMKGRIRSLATEIQNLRSALQR</sequence>
<dbReference type="OrthoDB" id="195843at2759"/>
<evidence type="ECO:0000313" key="2">
    <source>
        <dbReference type="Proteomes" id="UP000237271"/>
    </source>
</evidence>
<dbReference type="EMBL" id="NCKW01017229">
    <property type="protein sequence ID" value="POM59307.1"/>
    <property type="molecule type" value="Genomic_DNA"/>
</dbReference>
<accession>A0A2P4X182</accession>
<comment type="caution">
    <text evidence="1">The sequence shown here is derived from an EMBL/GenBank/DDBJ whole genome shotgun (WGS) entry which is preliminary data.</text>
</comment>
<proteinExistence type="predicted"/>
<dbReference type="Proteomes" id="UP000237271">
    <property type="component" value="Unassembled WGS sequence"/>
</dbReference>
<evidence type="ECO:0008006" key="3">
    <source>
        <dbReference type="Google" id="ProtNLM"/>
    </source>
</evidence>
<reference evidence="1 2" key="1">
    <citation type="journal article" date="2017" name="Genome Biol. Evol.">
        <title>Phytophthora megakarya and P. palmivora, closely related causal agents of cacao black pod rot, underwent increases in genome sizes and gene numbers by different mechanisms.</title>
        <authorList>
            <person name="Ali S.S."/>
            <person name="Shao J."/>
            <person name="Lary D.J."/>
            <person name="Kronmiller B."/>
            <person name="Shen D."/>
            <person name="Strem M.D."/>
            <person name="Amoako-Attah I."/>
            <person name="Akrofi A.Y."/>
            <person name="Begoude B.A."/>
            <person name="Ten Hoopen G.M."/>
            <person name="Coulibaly K."/>
            <person name="Kebe B.I."/>
            <person name="Melnick R.L."/>
            <person name="Guiltinan M.J."/>
            <person name="Tyler B.M."/>
            <person name="Meinhardt L.W."/>
            <person name="Bailey B.A."/>
        </authorList>
    </citation>
    <scope>NUCLEOTIDE SEQUENCE [LARGE SCALE GENOMIC DNA]</scope>
    <source>
        <strain evidence="2">sbr112.9</strain>
    </source>
</reference>
<dbReference type="AlphaFoldDB" id="A0A2P4X182"/>
<organism evidence="1 2">
    <name type="scientific">Phytophthora palmivora</name>
    <dbReference type="NCBI Taxonomy" id="4796"/>
    <lineage>
        <taxon>Eukaryota</taxon>
        <taxon>Sar</taxon>
        <taxon>Stramenopiles</taxon>
        <taxon>Oomycota</taxon>
        <taxon>Peronosporomycetes</taxon>
        <taxon>Peronosporales</taxon>
        <taxon>Peronosporaceae</taxon>
        <taxon>Phytophthora</taxon>
    </lineage>
</organism>
<keyword evidence="2" id="KW-1185">Reference proteome</keyword>
<evidence type="ECO:0000313" key="1">
    <source>
        <dbReference type="EMBL" id="POM59307.1"/>
    </source>
</evidence>